<organism evidence="2 3">
    <name type="scientific">Piloderma croceum (strain F 1598)</name>
    <dbReference type="NCBI Taxonomy" id="765440"/>
    <lineage>
        <taxon>Eukaryota</taxon>
        <taxon>Fungi</taxon>
        <taxon>Dikarya</taxon>
        <taxon>Basidiomycota</taxon>
        <taxon>Agaricomycotina</taxon>
        <taxon>Agaricomycetes</taxon>
        <taxon>Agaricomycetidae</taxon>
        <taxon>Atheliales</taxon>
        <taxon>Atheliaceae</taxon>
        <taxon>Piloderma</taxon>
    </lineage>
</organism>
<reference evidence="3" key="2">
    <citation type="submission" date="2015-01" db="EMBL/GenBank/DDBJ databases">
        <title>Evolutionary Origins and Diversification of the Mycorrhizal Mutualists.</title>
        <authorList>
            <consortium name="DOE Joint Genome Institute"/>
            <consortium name="Mycorrhizal Genomics Consortium"/>
            <person name="Kohler A."/>
            <person name="Kuo A."/>
            <person name="Nagy L.G."/>
            <person name="Floudas D."/>
            <person name="Copeland A."/>
            <person name="Barry K.W."/>
            <person name="Cichocki N."/>
            <person name="Veneault-Fourrey C."/>
            <person name="LaButti K."/>
            <person name="Lindquist E.A."/>
            <person name="Lipzen A."/>
            <person name="Lundell T."/>
            <person name="Morin E."/>
            <person name="Murat C."/>
            <person name="Riley R."/>
            <person name="Ohm R."/>
            <person name="Sun H."/>
            <person name="Tunlid A."/>
            <person name="Henrissat B."/>
            <person name="Grigoriev I.V."/>
            <person name="Hibbett D.S."/>
            <person name="Martin F."/>
        </authorList>
    </citation>
    <scope>NUCLEOTIDE SEQUENCE [LARGE SCALE GENOMIC DNA]</scope>
    <source>
        <strain evidence="3">F 1598</strain>
    </source>
</reference>
<feature type="compositionally biased region" description="Low complexity" evidence="1">
    <location>
        <begin position="12"/>
        <end position="27"/>
    </location>
</feature>
<gene>
    <name evidence="2" type="ORF">PILCRDRAFT_783304</name>
</gene>
<feature type="compositionally biased region" description="Acidic residues" evidence="1">
    <location>
        <begin position="1"/>
        <end position="10"/>
    </location>
</feature>
<dbReference type="HOGENOM" id="CLU_591981_0_0_1"/>
<proteinExistence type="predicted"/>
<keyword evidence="3" id="KW-1185">Reference proteome</keyword>
<evidence type="ECO:0000313" key="3">
    <source>
        <dbReference type="Proteomes" id="UP000054166"/>
    </source>
</evidence>
<evidence type="ECO:0000313" key="2">
    <source>
        <dbReference type="EMBL" id="KIM83197.1"/>
    </source>
</evidence>
<dbReference type="OrthoDB" id="2800503at2759"/>
<reference evidence="2 3" key="1">
    <citation type="submission" date="2014-04" db="EMBL/GenBank/DDBJ databases">
        <authorList>
            <consortium name="DOE Joint Genome Institute"/>
            <person name="Kuo A."/>
            <person name="Tarkka M."/>
            <person name="Buscot F."/>
            <person name="Kohler A."/>
            <person name="Nagy L.G."/>
            <person name="Floudas D."/>
            <person name="Copeland A."/>
            <person name="Barry K.W."/>
            <person name="Cichocki N."/>
            <person name="Veneault-Fourrey C."/>
            <person name="LaButti K."/>
            <person name="Lindquist E.A."/>
            <person name="Lipzen A."/>
            <person name="Lundell T."/>
            <person name="Morin E."/>
            <person name="Murat C."/>
            <person name="Sun H."/>
            <person name="Tunlid A."/>
            <person name="Henrissat B."/>
            <person name="Grigoriev I.V."/>
            <person name="Hibbett D.S."/>
            <person name="Martin F."/>
            <person name="Nordberg H.P."/>
            <person name="Cantor M.N."/>
            <person name="Hua S.X."/>
        </authorList>
    </citation>
    <scope>NUCLEOTIDE SEQUENCE [LARGE SCALE GENOMIC DNA]</scope>
    <source>
        <strain evidence="2 3">F 1598</strain>
    </source>
</reference>
<accession>A0A0C3C0V9</accession>
<feature type="region of interest" description="Disordered" evidence="1">
    <location>
        <begin position="1"/>
        <end position="38"/>
    </location>
</feature>
<dbReference type="InParanoid" id="A0A0C3C0V9"/>
<dbReference type="AlphaFoldDB" id="A0A0C3C0V9"/>
<dbReference type="EMBL" id="KN832991">
    <property type="protein sequence ID" value="KIM83197.1"/>
    <property type="molecule type" value="Genomic_DNA"/>
</dbReference>
<evidence type="ECO:0000256" key="1">
    <source>
        <dbReference type="SAM" id="MobiDB-lite"/>
    </source>
</evidence>
<dbReference type="Proteomes" id="UP000054166">
    <property type="component" value="Unassembled WGS sequence"/>
</dbReference>
<sequence>MAPSDPDDGNDPTGSQSPNQGSSQPLSRNLRKSVPASKEEALRIASGNISHLLKAKTHLVSKESLALSTSGLDDQQQELQENTVGLVNAALKMVETSNEVTLALSEAMDGLQNQLEIMPKTLKLTPATVNTANGLPAIAGNADPLTYAAITHRHLPPSHANALARNVERTCQIIIQPASDTPEALGLHSLSKLELISKAMLAFESINLADNPAPADFRFVGAKKLSAGNIVLDLNSPYAAKWLKHPDACASFMQNFSAVLTFKDYEYHVLTEFVPITFLPDSRTALEGVEQDSGAQKGGLICAEWAKLLEKRHALQPLAHLKLYFSSAETANYAIRNGLYIAGKKNLSVVQNTSDMATVTMKEPLISRRTANGCTILVGDVVIFTAKVTALPIWQLKAIASIVESVDTRFGTETVPYLQSDAGDSMRPTKKEISFTLLLRIPPHGKPHSPNPHRRWGIRILG</sequence>
<name>A0A0C3C0V9_PILCF</name>
<protein>
    <submittedName>
        <fullName evidence="2">Uncharacterized protein</fullName>
    </submittedName>
</protein>